<dbReference type="Gene3D" id="1.10.630.10">
    <property type="entry name" value="Cytochrome P450"/>
    <property type="match status" value="1"/>
</dbReference>
<evidence type="ECO:0000256" key="8">
    <source>
        <dbReference type="ARBA" id="ARBA00023033"/>
    </source>
</evidence>
<keyword evidence="5 9" id="KW-0479">Metal-binding</keyword>
<evidence type="ECO:0000256" key="6">
    <source>
        <dbReference type="ARBA" id="ARBA00023002"/>
    </source>
</evidence>
<dbReference type="GO" id="GO:0016705">
    <property type="term" value="F:oxidoreductase activity, acting on paired donors, with incorporation or reduction of molecular oxygen"/>
    <property type="evidence" value="ECO:0007669"/>
    <property type="project" value="InterPro"/>
</dbReference>
<dbReference type="PANTHER" id="PTHR46300">
    <property type="entry name" value="P450, PUTATIVE (EUROFUNG)-RELATED-RELATED"/>
    <property type="match status" value="1"/>
</dbReference>
<organism evidence="11 12">
    <name type="scientific">Botryobasidium botryosum (strain FD-172 SS1)</name>
    <dbReference type="NCBI Taxonomy" id="930990"/>
    <lineage>
        <taxon>Eukaryota</taxon>
        <taxon>Fungi</taxon>
        <taxon>Dikarya</taxon>
        <taxon>Basidiomycota</taxon>
        <taxon>Agaricomycotina</taxon>
        <taxon>Agaricomycetes</taxon>
        <taxon>Cantharellales</taxon>
        <taxon>Botryobasidiaceae</taxon>
        <taxon>Botryobasidium</taxon>
    </lineage>
</organism>
<keyword evidence="6 10" id="KW-0560">Oxidoreductase</keyword>
<evidence type="ECO:0000256" key="5">
    <source>
        <dbReference type="ARBA" id="ARBA00022723"/>
    </source>
</evidence>
<evidence type="ECO:0000313" key="11">
    <source>
        <dbReference type="EMBL" id="KDQ17877.1"/>
    </source>
</evidence>
<gene>
    <name evidence="11" type="ORF">BOTBODRAFT_154803</name>
</gene>
<accession>A0A067N180</accession>
<dbReference type="OrthoDB" id="2789670at2759"/>
<dbReference type="STRING" id="930990.A0A067N180"/>
<dbReference type="HOGENOM" id="CLU_001570_2_3_1"/>
<dbReference type="Pfam" id="PF00067">
    <property type="entry name" value="p450"/>
    <property type="match status" value="1"/>
</dbReference>
<dbReference type="InterPro" id="IPR017972">
    <property type="entry name" value="Cyt_P450_CS"/>
</dbReference>
<dbReference type="EMBL" id="KL198022">
    <property type="protein sequence ID" value="KDQ17877.1"/>
    <property type="molecule type" value="Genomic_DNA"/>
</dbReference>
<dbReference type="InterPro" id="IPR036396">
    <property type="entry name" value="Cyt_P450_sf"/>
</dbReference>
<dbReference type="SUPFAM" id="SSF48264">
    <property type="entry name" value="Cytochrome P450"/>
    <property type="match status" value="1"/>
</dbReference>
<evidence type="ECO:0000313" key="12">
    <source>
        <dbReference type="Proteomes" id="UP000027195"/>
    </source>
</evidence>
<dbReference type="GO" id="GO:0005506">
    <property type="term" value="F:iron ion binding"/>
    <property type="evidence" value="ECO:0007669"/>
    <property type="project" value="InterPro"/>
</dbReference>
<evidence type="ECO:0000256" key="2">
    <source>
        <dbReference type="ARBA" id="ARBA00005179"/>
    </source>
</evidence>
<comment type="pathway">
    <text evidence="2">Secondary metabolite biosynthesis.</text>
</comment>
<sequence>MLAMVMDSQHPLPLLSVLAAAAALVLLYRFTLRSHSNPKNLPLPPGPPPAPIVGNSRQVPTRPWYKYTEWGKTYGDIIHVRTVANRFIVLNSFQAAKDVMERSVCSDRYRPVMLDSDLVGWDKAIGMTHYGEQWKMYRRILQPYMHKNAMKQFASLQEKGTYLYLKSLLTAPEDFIDNIKWKTAKEILEATYGAHAADMNSVTISEEAMDVSARASNPNNFLVNTIPQLRYIPSWFPGADFKRFAKEGNKKYLRMVNTPFEKAKAALAAGTETSSITSDLLEERHDEGVVKAVAGSIYGAGTHTTVSTLIAFMFTMVLHPEVVKKAQAELDSVVGTKRLPESQDCDKLPYLDAVIKEVMRYVPILPLGLPHRLMEDDEYKGYFLPGNSVVYPNVWAISRDETIYEEPEKFRPERFLVPGKEVLDPNLYVFGLGRRICIGRHFANSTIHLAAASILATFDISKARDENGREITPEMELEGGTLVRLAPFKCSIKPRSPAAAELVRSAAGSVDDLTA</sequence>
<keyword evidence="7 9" id="KW-0408">Iron</keyword>
<evidence type="ECO:0000256" key="3">
    <source>
        <dbReference type="ARBA" id="ARBA00010617"/>
    </source>
</evidence>
<proteinExistence type="inferred from homology"/>
<evidence type="ECO:0000256" key="7">
    <source>
        <dbReference type="ARBA" id="ARBA00023004"/>
    </source>
</evidence>
<dbReference type="PRINTS" id="PR00385">
    <property type="entry name" value="P450"/>
</dbReference>
<dbReference type="PRINTS" id="PR00463">
    <property type="entry name" value="EP450I"/>
</dbReference>
<dbReference type="AlphaFoldDB" id="A0A067N180"/>
<evidence type="ECO:0000256" key="1">
    <source>
        <dbReference type="ARBA" id="ARBA00001971"/>
    </source>
</evidence>
<dbReference type="InterPro" id="IPR050364">
    <property type="entry name" value="Cytochrome_P450_fung"/>
</dbReference>
<feature type="binding site" description="axial binding residue" evidence="9">
    <location>
        <position position="437"/>
    </location>
    <ligand>
        <name>heme</name>
        <dbReference type="ChEBI" id="CHEBI:30413"/>
    </ligand>
    <ligandPart>
        <name>Fe</name>
        <dbReference type="ChEBI" id="CHEBI:18248"/>
    </ligandPart>
</feature>
<dbReference type="PROSITE" id="PS00086">
    <property type="entry name" value="CYTOCHROME_P450"/>
    <property type="match status" value="1"/>
</dbReference>
<dbReference type="GO" id="GO:0004497">
    <property type="term" value="F:monooxygenase activity"/>
    <property type="evidence" value="ECO:0007669"/>
    <property type="project" value="UniProtKB-KW"/>
</dbReference>
<dbReference type="CDD" id="cd11065">
    <property type="entry name" value="CYP64-like"/>
    <property type="match status" value="1"/>
</dbReference>
<evidence type="ECO:0008006" key="13">
    <source>
        <dbReference type="Google" id="ProtNLM"/>
    </source>
</evidence>
<keyword evidence="8 10" id="KW-0503">Monooxygenase</keyword>
<evidence type="ECO:0000256" key="4">
    <source>
        <dbReference type="ARBA" id="ARBA00022617"/>
    </source>
</evidence>
<comment type="cofactor">
    <cofactor evidence="1 9">
        <name>heme</name>
        <dbReference type="ChEBI" id="CHEBI:30413"/>
    </cofactor>
</comment>
<reference evidence="12" key="1">
    <citation type="journal article" date="2014" name="Proc. Natl. Acad. Sci. U.S.A.">
        <title>Extensive sampling of basidiomycete genomes demonstrates inadequacy of the white-rot/brown-rot paradigm for wood decay fungi.</title>
        <authorList>
            <person name="Riley R."/>
            <person name="Salamov A.A."/>
            <person name="Brown D.W."/>
            <person name="Nagy L.G."/>
            <person name="Floudas D."/>
            <person name="Held B.W."/>
            <person name="Levasseur A."/>
            <person name="Lombard V."/>
            <person name="Morin E."/>
            <person name="Otillar R."/>
            <person name="Lindquist E.A."/>
            <person name="Sun H."/>
            <person name="LaButti K.M."/>
            <person name="Schmutz J."/>
            <person name="Jabbour D."/>
            <person name="Luo H."/>
            <person name="Baker S.E."/>
            <person name="Pisabarro A.G."/>
            <person name="Walton J.D."/>
            <person name="Blanchette R.A."/>
            <person name="Henrissat B."/>
            <person name="Martin F."/>
            <person name="Cullen D."/>
            <person name="Hibbett D.S."/>
            <person name="Grigoriev I.V."/>
        </authorList>
    </citation>
    <scope>NUCLEOTIDE SEQUENCE [LARGE SCALE GENOMIC DNA]</scope>
    <source>
        <strain evidence="12">FD-172 SS1</strain>
    </source>
</reference>
<dbReference type="GO" id="GO:0020037">
    <property type="term" value="F:heme binding"/>
    <property type="evidence" value="ECO:0007669"/>
    <property type="project" value="InterPro"/>
</dbReference>
<dbReference type="InterPro" id="IPR001128">
    <property type="entry name" value="Cyt_P450"/>
</dbReference>
<dbReference type="InParanoid" id="A0A067N180"/>
<keyword evidence="4 9" id="KW-0349">Heme</keyword>
<evidence type="ECO:0000256" key="10">
    <source>
        <dbReference type="RuleBase" id="RU000461"/>
    </source>
</evidence>
<dbReference type="Proteomes" id="UP000027195">
    <property type="component" value="Unassembled WGS sequence"/>
</dbReference>
<keyword evidence="12" id="KW-1185">Reference proteome</keyword>
<name>A0A067N180_BOTB1</name>
<dbReference type="InterPro" id="IPR002401">
    <property type="entry name" value="Cyt_P450_E_grp-I"/>
</dbReference>
<comment type="similarity">
    <text evidence="3 10">Belongs to the cytochrome P450 family.</text>
</comment>
<protein>
    <recommendedName>
        <fullName evidence="13">Cytochrome P450</fullName>
    </recommendedName>
</protein>
<dbReference type="PANTHER" id="PTHR46300:SF7">
    <property type="entry name" value="P450, PUTATIVE (EUROFUNG)-RELATED"/>
    <property type="match status" value="1"/>
</dbReference>
<evidence type="ECO:0000256" key="9">
    <source>
        <dbReference type="PIRSR" id="PIRSR602401-1"/>
    </source>
</evidence>